<feature type="transmembrane region" description="Helical" evidence="6">
    <location>
        <begin position="367"/>
        <end position="388"/>
    </location>
</feature>
<feature type="region of interest" description="Disordered" evidence="5">
    <location>
        <begin position="993"/>
        <end position="1023"/>
    </location>
</feature>
<dbReference type="InterPro" id="IPR005821">
    <property type="entry name" value="Ion_trans_dom"/>
</dbReference>
<feature type="compositionally biased region" description="Low complexity" evidence="5">
    <location>
        <begin position="998"/>
        <end position="1009"/>
    </location>
</feature>
<dbReference type="AlphaFoldDB" id="A0AAD5Q9F9"/>
<evidence type="ECO:0000256" key="2">
    <source>
        <dbReference type="ARBA" id="ARBA00022692"/>
    </source>
</evidence>
<dbReference type="Gene3D" id="1.20.120.350">
    <property type="entry name" value="Voltage-gated potassium channels. Chain C"/>
    <property type="match status" value="2"/>
</dbReference>
<evidence type="ECO:0000256" key="4">
    <source>
        <dbReference type="ARBA" id="ARBA00023136"/>
    </source>
</evidence>
<feature type="transmembrane region" description="Helical" evidence="6">
    <location>
        <begin position="242"/>
        <end position="262"/>
    </location>
</feature>
<evidence type="ECO:0000313" key="8">
    <source>
        <dbReference type="EMBL" id="KAJ0406661.1"/>
    </source>
</evidence>
<dbReference type="EMBL" id="JAKCXM010000030">
    <property type="protein sequence ID" value="KAJ0406661.1"/>
    <property type="molecule type" value="Genomic_DNA"/>
</dbReference>
<evidence type="ECO:0000256" key="3">
    <source>
        <dbReference type="ARBA" id="ARBA00022989"/>
    </source>
</evidence>
<feature type="transmembrane region" description="Helical" evidence="6">
    <location>
        <begin position="648"/>
        <end position="665"/>
    </location>
</feature>
<feature type="transmembrane region" description="Helical" evidence="6">
    <location>
        <begin position="803"/>
        <end position="822"/>
    </location>
</feature>
<evidence type="ECO:0000256" key="5">
    <source>
        <dbReference type="SAM" id="MobiDB-lite"/>
    </source>
</evidence>
<dbReference type="GO" id="GO:0016020">
    <property type="term" value="C:membrane"/>
    <property type="evidence" value="ECO:0007669"/>
    <property type="project" value="UniProtKB-SubCell"/>
</dbReference>
<feature type="compositionally biased region" description="Low complexity" evidence="5">
    <location>
        <begin position="11"/>
        <end position="28"/>
    </location>
</feature>
<keyword evidence="4 6" id="KW-0472">Membrane</keyword>
<feature type="domain" description="Ion transport" evidence="7">
    <location>
        <begin position="592"/>
        <end position="829"/>
    </location>
</feature>
<dbReference type="PANTHER" id="PTHR46726:SF1">
    <property type="entry name" value="TWO-PORE CALCIUM CHANNEL 3"/>
    <property type="match status" value="1"/>
</dbReference>
<proteinExistence type="predicted"/>
<keyword evidence="9" id="KW-1185">Reference proteome</keyword>
<feature type="transmembrane region" description="Helical" evidence="6">
    <location>
        <begin position="618"/>
        <end position="636"/>
    </location>
</feature>
<feature type="transmembrane region" description="Helical" evidence="6">
    <location>
        <begin position="300"/>
        <end position="322"/>
    </location>
</feature>
<gene>
    <name evidence="8" type="ORF">P43SY_009772</name>
</gene>
<feature type="region of interest" description="Disordered" evidence="5">
    <location>
        <begin position="1"/>
        <end position="29"/>
    </location>
</feature>
<evidence type="ECO:0000259" key="7">
    <source>
        <dbReference type="Pfam" id="PF00520"/>
    </source>
</evidence>
<dbReference type="PANTHER" id="PTHR46726">
    <property type="entry name" value="TWO PORE CHANNEL 3"/>
    <property type="match status" value="1"/>
</dbReference>
<dbReference type="GO" id="GO:0005216">
    <property type="term" value="F:monoatomic ion channel activity"/>
    <property type="evidence" value="ECO:0007669"/>
    <property type="project" value="InterPro"/>
</dbReference>
<reference evidence="8" key="1">
    <citation type="submission" date="2021-12" db="EMBL/GenBank/DDBJ databases">
        <title>Prjna785345.</title>
        <authorList>
            <person name="Rujirawat T."/>
            <person name="Krajaejun T."/>
        </authorList>
    </citation>
    <scope>NUCLEOTIDE SEQUENCE</scope>
    <source>
        <strain evidence="8">Pi057C3</strain>
    </source>
</reference>
<dbReference type="InterPro" id="IPR027359">
    <property type="entry name" value="Volt_channel_dom_sf"/>
</dbReference>
<comment type="caution">
    <text evidence="8">The sequence shown here is derived from an EMBL/GenBank/DDBJ whole genome shotgun (WGS) entry which is preliminary data.</text>
</comment>
<accession>A0AAD5Q9F9</accession>
<dbReference type="Proteomes" id="UP001209570">
    <property type="component" value="Unassembled WGS sequence"/>
</dbReference>
<feature type="transmembrane region" description="Helical" evidence="6">
    <location>
        <begin position="179"/>
        <end position="198"/>
    </location>
</feature>
<dbReference type="SUPFAM" id="SSF81324">
    <property type="entry name" value="Voltage-gated potassium channels"/>
    <property type="match status" value="2"/>
</dbReference>
<protein>
    <recommendedName>
        <fullName evidence="7">Ion transport domain-containing protein</fullName>
    </recommendedName>
</protein>
<feature type="transmembrane region" description="Helical" evidence="6">
    <location>
        <begin position="710"/>
        <end position="731"/>
    </location>
</feature>
<evidence type="ECO:0000313" key="9">
    <source>
        <dbReference type="Proteomes" id="UP001209570"/>
    </source>
</evidence>
<organism evidence="8 9">
    <name type="scientific">Pythium insidiosum</name>
    <name type="common">Pythiosis disease agent</name>
    <dbReference type="NCBI Taxonomy" id="114742"/>
    <lineage>
        <taxon>Eukaryota</taxon>
        <taxon>Sar</taxon>
        <taxon>Stramenopiles</taxon>
        <taxon>Oomycota</taxon>
        <taxon>Peronosporomycetes</taxon>
        <taxon>Pythiales</taxon>
        <taxon>Pythiaceae</taxon>
        <taxon>Pythium</taxon>
    </lineage>
</organism>
<feature type="transmembrane region" description="Helical" evidence="6">
    <location>
        <begin position="580"/>
        <end position="598"/>
    </location>
</feature>
<evidence type="ECO:0000256" key="6">
    <source>
        <dbReference type="SAM" id="Phobius"/>
    </source>
</evidence>
<sequence length="1023" mass="116312">MSSLDSGSTGGASQASAMAAKSGGSTASRAGRVRVGLDAAVVDAQKKWKRLTDISDDNSTAKDMAREVQSEFAALRQQRELQDLHRVHIPEEADEGVLETDQRELSAAKNVSNLDALFDRVQSPELTRLDRGPSGSINPMDKYVIAAAFIRDGIHGRKIGYRLDHTALFLHELFHSSSYRVVFTIVVAVSCALAFLERPGEQDAYLLVDLLCTCLFSIDVYIRWYMSSLETKRKFLSRQPWACVRVVLLLITFLDLGIHLSFPQWNPYRYSRALRPFFLIARRRNIRIIFGSCLRALREVLLVLLLSFCLVGFFGLLGYLLFSDISNVTSASYFSSLSSAMYTMLLIHNCLPYMVKSMYPYFQITQWSSLFFILFVLLTNLFLAKLTIAVSYKSYKKHTETMLYKRLQKRKAALYAAFDILATDVELAGEDQPDSTTERGFDLISKMERRGSSRFFSSTLSDTKQPSFRNSMAMFTPIMRRRISLETWLRVCEYLRPKWTSVESTLLFNTIDVEHMGYLDLSDFYQLCSLLSVKLERTQPSTAAAILRRCFPRLQRQTVRRWQLKLRGVLLYEKVFFGKYPVVIAELVVGALICLSVIQAVQVNNIELAFSVNRSWRIVGFVLLCLFTLEVIAKLFAFGRREFFGRPFCRLDLAIVSVGWTFYAITSMKDPPNVSLVFYDLALAVRSLRILKLLNLVPPFQEILWTMQRILPLICQLLLVILSFMYAFAIVTQANYGLALRTYPESLQSLSPSWYAVRYEFQVDTFAETLVTLFGVANLAGWDMVMDAAHAITQSNATYVFFFSYRIAMANVLLPIFVGFLVESFVSNAKTVESTIETYVESKMIGNEVATRPDECTIEDQKLALMECKAQEPFGQKATAAPTSPAIMGPLSSPASSDHAGFRMRFGRRGSMVQNEMFDAVRLSDMSRLKLMLEKKEEEVAQQDLEIRKLEGNVLGMQTRLQQSQHVILAYERKMEELNAQLLEAQRMLRLRAEQEDNSSALPSSSSSRPKSKNRGSSWRVWN</sequence>
<comment type="subcellular location">
    <subcellularLocation>
        <location evidence="1">Membrane</location>
        <topology evidence="1">Multi-pass membrane protein</topology>
    </subcellularLocation>
</comment>
<dbReference type="Pfam" id="PF00520">
    <property type="entry name" value="Ion_trans"/>
    <property type="match status" value="2"/>
</dbReference>
<feature type="transmembrane region" description="Helical" evidence="6">
    <location>
        <begin position="204"/>
        <end position="222"/>
    </location>
</feature>
<dbReference type="Gene3D" id="1.10.287.70">
    <property type="match status" value="2"/>
</dbReference>
<keyword evidence="2 6" id="KW-0812">Transmembrane</keyword>
<name>A0AAD5Q9F9_PYTIN</name>
<feature type="domain" description="Ion transport" evidence="7">
    <location>
        <begin position="179"/>
        <end position="399"/>
    </location>
</feature>
<keyword evidence="3 6" id="KW-1133">Transmembrane helix</keyword>
<evidence type="ECO:0000256" key="1">
    <source>
        <dbReference type="ARBA" id="ARBA00004141"/>
    </source>
</evidence>